<sequence length="97" mass="10338">MLKRCQAAALGGPIAALADLWAKIRDSDACVAPTRRATACCGGCKTDRHPITGRISNQAQSRKFRQARCVVLGRTMQQPMESSGLSATVEILPSGRP</sequence>
<keyword evidence="2" id="KW-1185">Reference proteome</keyword>
<evidence type="ECO:0000313" key="2">
    <source>
        <dbReference type="Proteomes" id="UP000190989"/>
    </source>
</evidence>
<proteinExistence type="predicted"/>
<gene>
    <name evidence="1" type="ORF">SAMN06295987_101706</name>
</gene>
<evidence type="ECO:0000313" key="1">
    <source>
        <dbReference type="EMBL" id="SLJ87914.1"/>
    </source>
</evidence>
<reference evidence="2" key="1">
    <citation type="submission" date="2017-02" db="EMBL/GenBank/DDBJ databases">
        <authorList>
            <person name="Varghese N."/>
            <person name="Submissions S."/>
        </authorList>
    </citation>
    <scope>NUCLEOTIDE SEQUENCE [LARGE SCALE GENOMIC DNA]</scope>
    <source>
        <strain evidence="2">SM117</strain>
    </source>
</reference>
<organism evidence="1 2">
    <name type="scientific">Novosphingobium mathurense</name>
    <dbReference type="NCBI Taxonomy" id="428990"/>
    <lineage>
        <taxon>Bacteria</taxon>
        <taxon>Pseudomonadati</taxon>
        <taxon>Pseudomonadota</taxon>
        <taxon>Alphaproteobacteria</taxon>
        <taxon>Sphingomonadales</taxon>
        <taxon>Sphingomonadaceae</taxon>
        <taxon>Novosphingobium</taxon>
    </lineage>
</organism>
<name>A0A1U6GWM3_9SPHN</name>
<dbReference type="Proteomes" id="UP000190989">
    <property type="component" value="Unassembled WGS sequence"/>
</dbReference>
<accession>A0A1U6GWM3</accession>
<dbReference type="EMBL" id="FVZE01000001">
    <property type="protein sequence ID" value="SLJ87914.1"/>
    <property type="molecule type" value="Genomic_DNA"/>
</dbReference>
<dbReference type="AlphaFoldDB" id="A0A1U6GWM3"/>
<protein>
    <submittedName>
        <fullName evidence="1">Uncharacterized protein</fullName>
    </submittedName>
</protein>